<evidence type="ECO:0000313" key="3">
    <source>
        <dbReference type="EMBL" id="SFP73891.1"/>
    </source>
</evidence>
<protein>
    <recommendedName>
        <fullName evidence="5">DUF4142 domain-containing protein</fullName>
    </recommendedName>
</protein>
<organism evidence="3 4">
    <name type="scientific">Hymenobacter arizonensis</name>
    <name type="common">Siccationidurans arizonensis</name>
    <dbReference type="NCBI Taxonomy" id="1227077"/>
    <lineage>
        <taxon>Bacteria</taxon>
        <taxon>Pseudomonadati</taxon>
        <taxon>Bacteroidota</taxon>
        <taxon>Cytophagia</taxon>
        <taxon>Cytophagales</taxon>
        <taxon>Hymenobacteraceae</taxon>
        <taxon>Hymenobacter</taxon>
    </lineage>
</organism>
<feature type="chain" id="PRO_5011779646" description="DUF4142 domain-containing protein" evidence="2">
    <location>
        <begin position="25"/>
        <end position="260"/>
    </location>
</feature>
<gene>
    <name evidence="3" type="ORF">SAMN04515668_0182</name>
</gene>
<evidence type="ECO:0008006" key="5">
    <source>
        <dbReference type="Google" id="ProtNLM"/>
    </source>
</evidence>
<dbReference type="Proteomes" id="UP000199029">
    <property type="component" value="Unassembled WGS sequence"/>
</dbReference>
<accession>A0A1I5STD3</accession>
<proteinExistence type="predicted"/>
<feature type="signal peptide" evidence="2">
    <location>
        <begin position="1"/>
        <end position="24"/>
    </location>
</feature>
<evidence type="ECO:0000256" key="1">
    <source>
        <dbReference type="SAM" id="MobiDB-lite"/>
    </source>
</evidence>
<keyword evidence="4" id="KW-1185">Reference proteome</keyword>
<feature type="region of interest" description="Disordered" evidence="1">
    <location>
        <begin position="27"/>
        <end position="68"/>
    </location>
</feature>
<evidence type="ECO:0000256" key="2">
    <source>
        <dbReference type="SAM" id="SignalP"/>
    </source>
</evidence>
<dbReference type="STRING" id="1227077.SAMN04515668_0182"/>
<keyword evidence="2" id="KW-0732">Signal</keyword>
<dbReference type="EMBL" id="FOXS01000001">
    <property type="protein sequence ID" value="SFP73891.1"/>
    <property type="molecule type" value="Genomic_DNA"/>
</dbReference>
<name>A0A1I5STD3_HYMAR</name>
<reference evidence="4" key="1">
    <citation type="submission" date="2016-10" db="EMBL/GenBank/DDBJ databases">
        <authorList>
            <person name="Varghese N."/>
            <person name="Submissions S."/>
        </authorList>
    </citation>
    <scope>NUCLEOTIDE SEQUENCE [LARGE SCALE GENOMIC DNA]</scope>
    <source>
        <strain evidence="4">OR362-8,ATCC BAA-1266,JCM 13504</strain>
    </source>
</reference>
<sequence length="260" mass="28720">MKRILFPIALAALLLPLAASSAFAQQTTSPKTTPAPTATAPAAKAPAPTTKAPAAATKAPVVTKAPATSKTPAMNLEQELRTFSNWVDDKLELNMATVRLDWTAIETDYSRMTKRLDGALDTLTAQSRREYLGQKARYKAWAAENGHPVIEIPLAGDERSSAVNDMQRKLLNTTAPINRAMASTLPDLYSRLIESTRVSHKRWVKTDWEGANLVLERLNARYEQVGSQLQLEDRVRIRSLQAEFKTLEKARDLRGILDGL</sequence>
<dbReference type="AlphaFoldDB" id="A0A1I5STD3"/>
<dbReference type="OrthoDB" id="886805at2"/>
<evidence type="ECO:0000313" key="4">
    <source>
        <dbReference type="Proteomes" id="UP000199029"/>
    </source>
</evidence>
<dbReference type="RefSeq" id="WP_092668125.1">
    <property type="nucleotide sequence ID" value="NZ_FOXS01000001.1"/>
</dbReference>